<organism evidence="6 7">
    <name type="scientific">Oidiodendron maius (strain Zn)</name>
    <dbReference type="NCBI Taxonomy" id="913774"/>
    <lineage>
        <taxon>Eukaryota</taxon>
        <taxon>Fungi</taxon>
        <taxon>Dikarya</taxon>
        <taxon>Ascomycota</taxon>
        <taxon>Pezizomycotina</taxon>
        <taxon>Leotiomycetes</taxon>
        <taxon>Leotiomycetes incertae sedis</taxon>
        <taxon>Myxotrichaceae</taxon>
        <taxon>Oidiodendron</taxon>
    </lineage>
</organism>
<name>A0A0C3GI96_OIDMZ</name>
<dbReference type="EMBL" id="KN832885">
    <property type="protein sequence ID" value="KIM95870.1"/>
    <property type="molecule type" value="Genomic_DNA"/>
</dbReference>
<dbReference type="Proteomes" id="UP000054321">
    <property type="component" value="Unassembled WGS sequence"/>
</dbReference>
<dbReference type="HOGENOM" id="CLU_018354_1_2_1"/>
<evidence type="ECO:0000313" key="7">
    <source>
        <dbReference type="Proteomes" id="UP000054321"/>
    </source>
</evidence>
<dbReference type="GO" id="GO:0071949">
    <property type="term" value="F:FAD binding"/>
    <property type="evidence" value="ECO:0007669"/>
    <property type="project" value="InterPro"/>
</dbReference>
<gene>
    <name evidence="6" type="ORF">OIDMADRAFT_106059</name>
</gene>
<dbReference type="InterPro" id="IPR016169">
    <property type="entry name" value="FAD-bd_PCMH_sub2"/>
</dbReference>
<dbReference type="SUPFAM" id="SSF56176">
    <property type="entry name" value="FAD-binding/transporter-associated domain-like"/>
    <property type="match status" value="1"/>
</dbReference>
<dbReference type="InParanoid" id="A0A0C3GI96"/>
<dbReference type="AlphaFoldDB" id="A0A0C3GI96"/>
<dbReference type="STRING" id="913774.A0A0C3GI96"/>
<evidence type="ECO:0000313" key="6">
    <source>
        <dbReference type="EMBL" id="KIM95870.1"/>
    </source>
</evidence>
<keyword evidence="2" id="KW-0285">Flavoprotein</keyword>
<proteinExistence type="inferred from homology"/>
<dbReference type="InterPro" id="IPR006094">
    <property type="entry name" value="Oxid_FAD_bind_N"/>
</dbReference>
<reference evidence="7" key="2">
    <citation type="submission" date="2015-01" db="EMBL/GenBank/DDBJ databases">
        <title>Evolutionary Origins and Diversification of the Mycorrhizal Mutualists.</title>
        <authorList>
            <consortium name="DOE Joint Genome Institute"/>
            <consortium name="Mycorrhizal Genomics Consortium"/>
            <person name="Kohler A."/>
            <person name="Kuo A."/>
            <person name="Nagy L.G."/>
            <person name="Floudas D."/>
            <person name="Copeland A."/>
            <person name="Barry K.W."/>
            <person name="Cichocki N."/>
            <person name="Veneault-Fourrey C."/>
            <person name="LaButti K."/>
            <person name="Lindquist E.A."/>
            <person name="Lipzen A."/>
            <person name="Lundell T."/>
            <person name="Morin E."/>
            <person name="Murat C."/>
            <person name="Riley R."/>
            <person name="Ohm R."/>
            <person name="Sun H."/>
            <person name="Tunlid A."/>
            <person name="Henrissat B."/>
            <person name="Grigoriev I.V."/>
            <person name="Hibbett D.S."/>
            <person name="Martin F."/>
        </authorList>
    </citation>
    <scope>NUCLEOTIDE SEQUENCE [LARGE SCALE GENOMIC DNA]</scope>
    <source>
        <strain evidence="7">Zn</strain>
    </source>
</reference>
<dbReference type="InterPro" id="IPR036318">
    <property type="entry name" value="FAD-bd_PCMH-like_sf"/>
</dbReference>
<dbReference type="Gene3D" id="3.30.465.10">
    <property type="match status" value="1"/>
</dbReference>
<dbReference type="PROSITE" id="PS51387">
    <property type="entry name" value="FAD_PCMH"/>
    <property type="match status" value="1"/>
</dbReference>
<reference evidence="6 7" key="1">
    <citation type="submission" date="2014-04" db="EMBL/GenBank/DDBJ databases">
        <authorList>
            <consortium name="DOE Joint Genome Institute"/>
            <person name="Kuo A."/>
            <person name="Martino E."/>
            <person name="Perotto S."/>
            <person name="Kohler A."/>
            <person name="Nagy L.G."/>
            <person name="Floudas D."/>
            <person name="Copeland A."/>
            <person name="Barry K.W."/>
            <person name="Cichocki N."/>
            <person name="Veneault-Fourrey C."/>
            <person name="LaButti K."/>
            <person name="Lindquist E.A."/>
            <person name="Lipzen A."/>
            <person name="Lundell T."/>
            <person name="Morin E."/>
            <person name="Murat C."/>
            <person name="Sun H."/>
            <person name="Tunlid A."/>
            <person name="Henrissat B."/>
            <person name="Grigoriev I.V."/>
            <person name="Hibbett D.S."/>
            <person name="Martin F."/>
            <person name="Nordberg H.P."/>
            <person name="Cantor M.N."/>
            <person name="Hua S.X."/>
        </authorList>
    </citation>
    <scope>NUCLEOTIDE SEQUENCE [LARGE SCALE GENOMIC DNA]</scope>
    <source>
        <strain evidence="6 7">Zn</strain>
    </source>
</reference>
<evidence type="ECO:0000256" key="3">
    <source>
        <dbReference type="ARBA" id="ARBA00022827"/>
    </source>
</evidence>
<evidence type="ECO:0000256" key="4">
    <source>
        <dbReference type="ARBA" id="ARBA00023002"/>
    </source>
</evidence>
<dbReference type="InterPro" id="IPR016166">
    <property type="entry name" value="FAD-bd_PCMH"/>
</dbReference>
<keyword evidence="7" id="KW-1185">Reference proteome</keyword>
<feature type="domain" description="FAD-binding PCMH-type" evidence="5">
    <location>
        <begin position="51"/>
        <end position="223"/>
    </location>
</feature>
<protein>
    <recommendedName>
        <fullName evidence="5">FAD-binding PCMH-type domain-containing protein</fullName>
    </recommendedName>
</protein>
<keyword evidence="4" id="KW-0560">Oxidoreductase</keyword>
<evidence type="ECO:0000259" key="5">
    <source>
        <dbReference type="PROSITE" id="PS51387"/>
    </source>
</evidence>
<dbReference type="GO" id="GO:0016491">
    <property type="term" value="F:oxidoreductase activity"/>
    <property type="evidence" value="ECO:0007669"/>
    <property type="project" value="UniProtKB-KW"/>
</dbReference>
<accession>A0A0C3GI96</accession>
<dbReference type="Pfam" id="PF01565">
    <property type="entry name" value="FAD_binding_4"/>
    <property type="match status" value="1"/>
</dbReference>
<dbReference type="InterPro" id="IPR050416">
    <property type="entry name" value="FAD-linked_Oxidoreductase"/>
</dbReference>
<sequence>MDQSVGEFGIRSIPASSCCIQLEGVLGSKVSFPGTPSYETTQNSYWSIQEASLNPSCIFVPDSSQDVSVAVEILSGMPDCQFAVKGHSHMPAAGFANINGGITIDMTALSSITINDDHTVVSIGSGAAWLDVYTYLDALGLSVAGGRNGAVGVGGLTLGGGISYFAPRVGWACDNVANFEIVLASGKLVNANASSLPDLFRGLKGGMNNFGIITRFDLTTFAQGALLAGNIVNSISDRDAVFRAFSNIAGAKEYDPYASLVTSLSYNSSIDESWGISTSLAYTKPETNPPVYDELLAIPSTLNTLHITNLSTIANEGNTPPLNWLFYTATFGVSTNLMGQIFDSLNSTIPEFELPGSWVFWDIAFEPLPTIMTQYGDKNGGNSLGISPVHGNVFVVLISALWPDSAFNKVVEQTAGKITEDIIRVGNEQGLLSEFQYINYADPSQNPIAGYGAENVEFLMNLSRKYDPSGIWQRQVPGGFKLRSKY</sequence>
<dbReference type="PANTHER" id="PTHR42973">
    <property type="entry name" value="BINDING OXIDOREDUCTASE, PUTATIVE (AFU_ORTHOLOGUE AFUA_1G17690)-RELATED"/>
    <property type="match status" value="1"/>
</dbReference>
<dbReference type="PANTHER" id="PTHR42973:SF22">
    <property type="entry name" value="FAD-BINDING PCMH-TYPE DOMAIN-CONTAINING PROTEIN-RELATED"/>
    <property type="match status" value="1"/>
</dbReference>
<dbReference type="OrthoDB" id="2151789at2759"/>
<comment type="similarity">
    <text evidence="1">Belongs to the oxygen-dependent FAD-linked oxidoreductase family.</text>
</comment>
<evidence type="ECO:0000256" key="2">
    <source>
        <dbReference type="ARBA" id="ARBA00022630"/>
    </source>
</evidence>
<evidence type="ECO:0000256" key="1">
    <source>
        <dbReference type="ARBA" id="ARBA00005466"/>
    </source>
</evidence>
<keyword evidence="3" id="KW-0274">FAD</keyword>